<reference evidence="1 2" key="2">
    <citation type="journal article" date="2022" name="Mol. Ecol. Resour.">
        <title>The genomes of chicory, endive, great burdock and yacon provide insights into Asteraceae paleo-polyploidization history and plant inulin production.</title>
        <authorList>
            <person name="Fan W."/>
            <person name="Wang S."/>
            <person name="Wang H."/>
            <person name="Wang A."/>
            <person name="Jiang F."/>
            <person name="Liu H."/>
            <person name="Zhao H."/>
            <person name="Xu D."/>
            <person name="Zhang Y."/>
        </authorList>
    </citation>
    <scope>NUCLEOTIDE SEQUENCE [LARGE SCALE GENOMIC DNA]</scope>
    <source>
        <strain evidence="2">cv. Yunnan</strain>
        <tissue evidence="1">Leaves</tissue>
    </source>
</reference>
<dbReference type="Proteomes" id="UP001056120">
    <property type="component" value="Linkage Group LG22"/>
</dbReference>
<comment type="caution">
    <text evidence="1">The sequence shown here is derived from an EMBL/GenBank/DDBJ whole genome shotgun (WGS) entry which is preliminary data.</text>
</comment>
<keyword evidence="2" id="KW-1185">Reference proteome</keyword>
<sequence>MGVADLNPGFPFCPFSDCFILVQGIHSDASALRKTTVWREASRVVKEEGFRVFWKGNLVTIAHRLPYSSISFYAFKRYKNVVTAADNGSGESWEKYKHILVHTTGTRWIGWSGITAASVTYPLDIRNVIYYRAIAELLDNADGECIAFPLPKIRFATSAGVTVAQMGGDGSCARKNEGGE</sequence>
<name>A0ACB9BSJ8_9ASTR</name>
<proteinExistence type="predicted"/>
<protein>
    <submittedName>
        <fullName evidence="1">Uncharacterized protein</fullName>
    </submittedName>
</protein>
<evidence type="ECO:0000313" key="2">
    <source>
        <dbReference type="Proteomes" id="UP001056120"/>
    </source>
</evidence>
<gene>
    <name evidence="1" type="ORF">L1987_64799</name>
</gene>
<dbReference type="EMBL" id="CM042039">
    <property type="protein sequence ID" value="KAI3725027.1"/>
    <property type="molecule type" value="Genomic_DNA"/>
</dbReference>
<organism evidence="1 2">
    <name type="scientific">Smallanthus sonchifolius</name>
    <dbReference type="NCBI Taxonomy" id="185202"/>
    <lineage>
        <taxon>Eukaryota</taxon>
        <taxon>Viridiplantae</taxon>
        <taxon>Streptophyta</taxon>
        <taxon>Embryophyta</taxon>
        <taxon>Tracheophyta</taxon>
        <taxon>Spermatophyta</taxon>
        <taxon>Magnoliopsida</taxon>
        <taxon>eudicotyledons</taxon>
        <taxon>Gunneridae</taxon>
        <taxon>Pentapetalae</taxon>
        <taxon>asterids</taxon>
        <taxon>campanulids</taxon>
        <taxon>Asterales</taxon>
        <taxon>Asteraceae</taxon>
        <taxon>Asteroideae</taxon>
        <taxon>Heliantheae alliance</taxon>
        <taxon>Millerieae</taxon>
        <taxon>Smallanthus</taxon>
    </lineage>
</organism>
<accession>A0ACB9BSJ8</accession>
<evidence type="ECO:0000313" key="1">
    <source>
        <dbReference type="EMBL" id="KAI3725027.1"/>
    </source>
</evidence>
<reference evidence="2" key="1">
    <citation type="journal article" date="2022" name="Mol. Ecol. Resour.">
        <title>The genomes of chicory, endive, great burdock and yacon provide insights into Asteraceae palaeo-polyploidization history and plant inulin production.</title>
        <authorList>
            <person name="Fan W."/>
            <person name="Wang S."/>
            <person name="Wang H."/>
            <person name="Wang A."/>
            <person name="Jiang F."/>
            <person name="Liu H."/>
            <person name="Zhao H."/>
            <person name="Xu D."/>
            <person name="Zhang Y."/>
        </authorList>
    </citation>
    <scope>NUCLEOTIDE SEQUENCE [LARGE SCALE GENOMIC DNA]</scope>
    <source>
        <strain evidence="2">cv. Yunnan</strain>
    </source>
</reference>